<name>A0ABQ0B177_9FIRM</name>
<evidence type="ECO:0000313" key="3">
    <source>
        <dbReference type="Proteomes" id="UP001600894"/>
    </source>
</evidence>
<gene>
    <name evidence="2" type="ORF">F130042H8_30940</name>
</gene>
<dbReference type="RefSeq" id="WP_176254309.1">
    <property type="nucleotide sequence ID" value="NZ_BAABXL010000001.1"/>
</dbReference>
<dbReference type="Proteomes" id="UP001600894">
    <property type="component" value="Unassembled WGS sequence"/>
</dbReference>
<comment type="caution">
    <text evidence="2">The sequence shown here is derived from an EMBL/GenBank/DDBJ whole genome shotgun (WGS) entry which is preliminary data.</text>
</comment>
<keyword evidence="3" id="KW-1185">Reference proteome</keyword>
<sequence>MKIRNDRILWIAAAAFYAVVLPVSGWMGMAVENSKAIQAESGMLQETEAGDGIDMAKATPAAAKGSGEVSGIGENGEENPMEETGAEGAGDSSDVISGELTLTPEQLDAVKRIDSALSSQDMEQAARILDKEQDILATLFYENMAGSRYLYTPSGFTSQIEGEGMVFTMPGTVFYGFFKDGKPRGECLALQFINVDSPRYNYSYGIWRNGKMTGYGSTGYCYYENVPLGENVKTVKQGNFKDDLLEGEISYETKDIDGTISHWYMAVSEGVTVIDTRWTRLEESKEYQLMSADAQSHAYLIGDDQIGQVMWMNLLGWDI</sequence>
<proteinExistence type="predicted"/>
<dbReference type="EMBL" id="BAABXL010000001">
    <property type="protein sequence ID" value="GAA6270034.1"/>
    <property type="molecule type" value="Genomic_DNA"/>
</dbReference>
<feature type="compositionally biased region" description="Acidic residues" evidence="1">
    <location>
        <begin position="75"/>
        <end position="85"/>
    </location>
</feature>
<evidence type="ECO:0000256" key="1">
    <source>
        <dbReference type="SAM" id="MobiDB-lite"/>
    </source>
</evidence>
<organism evidence="2 3">
    <name type="scientific">Enterocloster alcoholdehydrogenati</name>
    <dbReference type="NCBI Taxonomy" id="2547410"/>
    <lineage>
        <taxon>Bacteria</taxon>
        <taxon>Bacillati</taxon>
        <taxon>Bacillota</taxon>
        <taxon>Clostridia</taxon>
        <taxon>Lachnospirales</taxon>
        <taxon>Lachnospiraceae</taxon>
        <taxon>Enterocloster</taxon>
    </lineage>
</organism>
<evidence type="ECO:0000313" key="2">
    <source>
        <dbReference type="EMBL" id="GAA6270034.1"/>
    </source>
</evidence>
<feature type="region of interest" description="Disordered" evidence="1">
    <location>
        <begin position="59"/>
        <end position="96"/>
    </location>
</feature>
<reference evidence="2 3" key="1">
    <citation type="submission" date="2024-04" db="EMBL/GenBank/DDBJ databases">
        <title>Defined microbial consortia suppress multidrug-resistant proinflammatory Enterobacteriaceae via ecological control.</title>
        <authorList>
            <person name="Furuichi M."/>
            <person name="Kawaguchi T."/>
            <person name="Pust M."/>
            <person name="Yasuma K."/>
            <person name="Plichta D."/>
            <person name="Hasegawa N."/>
            <person name="Ohya T."/>
            <person name="Bhattarai S."/>
            <person name="Sasajima S."/>
            <person name="Aoto Y."/>
            <person name="Tuganbaev T."/>
            <person name="Yaginuma M."/>
            <person name="Ueda M."/>
            <person name="Okahashi N."/>
            <person name="Amafuji K."/>
            <person name="Kiridooshi Y."/>
            <person name="Sugita K."/>
            <person name="Strazar M."/>
            <person name="Skelly A."/>
            <person name="Suda W."/>
            <person name="Hattori M."/>
            <person name="Nakamoto N."/>
            <person name="Caballero S."/>
            <person name="Norman J."/>
            <person name="Olle B."/>
            <person name="Tanoue T."/>
            <person name="Arita M."/>
            <person name="Bucci V."/>
            <person name="Atarashi K."/>
            <person name="Xavier R."/>
            <person name="Honda K."/>
        </authorList>
    </citation>
    <scope>NUCLEOTIDE SEQUENCE [LARGE SCALE GENOMIC DNA]</scope>
    <source>
        <strain evidence="3">f13</strain>
    </source>
</reference>
<protein>
    <submittedName>
        <fullName evidence="2">Uncharacterized protein</fullName>
    </submittedName>
</protein>
<accession>A0ABQ0B177</accession>